<gene>
    <name evidence="11" type="ORF">JMJ35_006897</name>
</gene>
<protein>
    <recommendedName>
        <fullName evidence="10">MTHFR SAM-binding regulatory domain-containing protein</fullName>
    </recommendedName>
</protein>
<feature type="compositionally biased region" description="Polar residues" evidence="9">
    <location>
        <begin position="362"/>
        <end position="379"/>
    </location>
</feature>
<evidence type="ECO:0000256" key="8">
    <source>
        <dbReference type="RuleBase" id="RU004254"/>
    </source>
</evidence>
<dbReference type="GO" id="GO:0035999">
    <property type="term" value="P:tetrahydrofolate interconversion"/>
    <property type="evidence" value="ECO:0007669"/>
    <property type="project" value="TreeGrafter"/>
</dbReference>
<dbReference type="SUPFAM" id="SSF51730">
    <property type="entry name" value="FAD-linked oxidoreductase"/>
    <property type="match status" value="1"/>
</dbReference>
<keyword evidence="7" id="KW-0560">Oxidoreductase</keyword>
<dbReference type="FunFam" id="3.20.20.220:FF:000002">
    <property type="entry name" value="Methylenetetrahydrofolate reductase"/>
    <property type="match status" value="1"/>
</dbReference>
<dbReference type="InterPro" id="IPR003171">
    <property type="entry name" value="Mehydrof_redctse-like"/>
</dbReference>
<dbReference type="Pfam" id="PF21895">
    <property type="entry name" value="MTHFR_C"/>
    <property type="match status" value="1"/>
</dbReference>
<evidence type="ECO:0000256" key="4">
    <source>
        <dbReference type="ARBA" id="ARBA00022630"/>
    </source>
</evidence>
<keyword evidence="12" id="KW-1185">Reference proteome</keyword>
<dbReference type="EMBL" id="JAFEKC020000015">
    <property type="protein sequence ID" value="KAK0510465.1"/>
    <property type="molecule type" value="Genomic_DNA"/>
</dbReference>
<evidence type="ECO:0000313" key="11">
    <source>
        <dbReference type="EMBL" id="KAK0510465.1"/>
    </source>
</evidence>
<dbReference type="PANTHER" id="PTHR45754">
    <property type="entry name" value="METHYLENETETRAHYDROFOLATE REDUCTASE"/>
    <property type="match status" value="1"/>
</dbReference>
<accession>A0AA39V7K8</accession>
<dbReference type="Gene3D" id="3.20.20.220">
    <property type="match status" value="1"/>
</dbReference>
<dbReference type="InterPro" id="IPR004621">
    <property type="entry name" value="Fadh2_euk"/>
</dbReference>
<evidence type="ECO:0000256" key="7">
    <source>
        <dbReference type="ARBA" id="ARBA00023002"/>
    </source>
</evidence>
<evidence type="ECO:0000313" key="12">
    <source>
        <dbReference type="Proteomes" id="UP001166286"/>
    </source>
</evidence>
<dbReference type="CDD" id="cd00537">
    <property type="entry name" value="MTHFR"/>
    <property type="match status" value="1"/>
</dbReference>
<comment type="similarity">
    <text evidence="3">Belongs to the methylenetetrahydrofolate reductase family.</text>
</comment>
<evidence type="ECO:0000256" key="3">
    <source>
        <dbReference type="ARBA" id="ARBA00006743"/>
    </source>
</evidence>
<dbReference type="GO" id="GO:0071949">
    <property type="term" value="F:FAD binding"/>
    <property type="evidence" value="ECO:0007669"/>
    <property type="project" value="TreeGrafter"/>
</dbReference>
<dbReference type="InterPro" id="IPR029041">
    <property type="entry name" value="FAD-linked_oxidoreductase-like"/>
</dbReference>
<dbReference type="PANTHER" id="PTHR45754:SF1">
    <property type="entry name" value="METHYLENETETRAHYDROFOLATE REDUCTASE 1"/>
    <property type="match status" value="1"/>
</dbReference>
<keyword evidence="4" id="KW-0285">Flavoprotein</keyword>
<evidence type="ECO:0000256" key="5">
    <source>
        <dbReference type="ARBA" id="ARBA00022827"/>
    </source>
</evidence>
<dbReference type="NCBIfam" id="TIGR00677">
    <property type="entry name" value="fadh2_euk"/>
    <property type="match status" value="1"/>
</dbReference>
<evidence type="ECO:0000256" key="6">
    <source>
        <dbReference type="ARBA" id="ARBA00022857"/>
    </source>
</evidence>
<keyword evidence="6" id="KW-0521">NADP</keyword>
<feature type="region of interest" description="Disordered" evidence="9">
    <location>
        <begin position="339"/>
        <end position="382"/>
    </location>
</feature>
<evidence type="ECO:0000259" key="10">
    <source>
        <dbReference type="Pfam" id="PF21895"/>
    </source>
</evidence>
<comment type="pathway">
    <text evidence="2 8">One-carbon metabolism; tetrahydrofolate interconversion.</text>
</comment>
<dbReference type="Proteomes" id="UP001166286">
    <property type="component" value="Unassembled WGS sequence"/>
</dbReference>
<dbReference type="GO" id="GO:0004489">
    <property type="term" value="F:methylenetetrahydrofolate reductase [NAD(P)H] activity"/>
    <property type="evidence" value="ECO:0007669"/>
    <property type="project" value="InterPro"/>
</dbReference>
<proteinExistence type="inferred from homology"/>
<keyword evidence="5" id="KW-0274">FAD</keyword>
<reference evidence="11" key="1">
    <citation type="submission" date="2023-03" db="EMBL/GenBank/DDBJ databases">
        <title>Complete genome of Cladonia borealis.</title>
        <authorList>
            <person name="Park H."/>
        </authorList>
    </citation>
    <scope>NUCLEOTIDE SEQUENCE</scope>
    <source>
        <strain evidence="11">ANT050790</strain>
    </source>
</reference>
<organism evidence="11 12">
    <name type="scientific">Cladonia borealis</name>
    <dbReference type="NCBI Taxonomy" id="184061"/>
    <lineage>
        <taxon>Eukaryota</taxon>
        <taxon>Fungi</taxon>
        <taxon>Dikarya</taxon>
        <taxon>Ascomycota</taxon>
        <taxon>Pezizomycotina</taxon>
        <taxon>Lecanoromycetes</taxon>
        <taxon>OSLEUM clade</taxon>
        <taxon>Lecanoromycetidae</taxon>
        <taxon>Lecanorales</taxon>
        <taxon>Lecanorineae</taxon>
        <taxon>Cladoniaceae</taxon>
        <taxon>Cladonia</taxon>
    </lineage>
</organism>
<evidence type="ECO:0000256" key="1">
    <source>
        <dbReference type="ARBA" id="ARBA00001974"/>
    </source>
</evidence>
<dbReference type="AlphaFoldDB" id="A0AA39V7K8"/>
<dbReference type="InterPro" id="IPR053806">
    <property type="entry name" value="MTHFR_C"/>
</dbReference>
<feature type="domain" description="MTHFR SAM-binding regulatory" evidence="10">
    <location>
        <begin position="378"/>
        <end position="643"/>
    </location>
</feature>
<feature type="compositionally biased region" description="Low complexity" evidence="9">
    <location>
        <begin position="346"/>
        <end position="361"/>
    </location>
</feature>
<comment type="cofactor">
    <cofactor evidence="1">
        <name>FAD</name>
        <dbReference type="ChEBI" id="CHEBI:57692"/>
    </cofactor>
</comment>
<evidence type="ECO:0000256" key="9">
    <source>
        <dbReference type="SAM" id="MobiDB-lite"/>
    </source>
</evidence>
<sequence length="646" mass="71582">MQKITEKIAALPDDTNYFSLEFFPPRTQIGFSNLQTRLERMSSTLRPLFVTVTWGAGGCTASRSLELAEICQRQLGLTTCLHLTCTNMKRKTIDEALEQAKVLGIRNILALRGDPPRQDEYRLEDEIEEGKGDEEGSNEEFIWAIDLVRYIRRVHGDFFCIGVAGYPEGHADQSHPTEQDPLHDLPYLVDKTKAGADFIMTQLFYDLGAYTMYQKMLREHESGTFAEIPIIPGLMPLQSYEILMRTTKLAHAKVPRELLHSLQSVKGDDEAVKQVGVEYISEIVEGIRAVKAKGPRGFHFYTLNLEKAVGSLLERCNLIPPDPNENAIDEFPIITNGTNGLSHNRTTSTSSSAAAQLTTNSHRSSSPARATPLNSNTREATWDDYPNGRFGDARSPAFNPPLTYSPTSLTVSPTQALTLWGTPTTNAEISALFISHLSGDSPTQLPWSESATLSPETKLITSELTRLTTEKGYWTIASQPAVDALSSSDPIHGWGPPGGFVFQKAFVEFFVPASHFHTHLKPHLASLHAKGEISFYAGNAAGHFIGSETAEAVHAVTWGSFAGKEIATATMVEEVSFRAWVEEAFGIWGEWGRCLGEGSRVGRVGREEARGSMEFLRRVRRDVWLVNVIGHDFREGGKLWELLLEV</sequence>
<dbReference type="GO" id="GO:0009086">
    <property type="term" value="P:methionine biosynthetic process"/>
    <property type="evidence" value="ECO:0007669"/>
    <property type="project" value="TreeGrafter"/>
</dbReference>
<name>A0AA39V7K8_9LECA</name>
<dbReference type="GO" id="GO:0005829">
    <property type="term" value="C:cytosol"/>
    <property type="evidence" value="ECO:0007669"/>
    <property type="project" value="TreeGrafter"/>
</dbReference>
<comment type="caution">
    <text evidence="11">The sequence shown here is derived from an EMBL/GenBank/DDBJ whole genome shotgun (WGS) entry which is preliminary data.</text>
</comment>
<evidence type="ECO:0000256" key="2">
    <source>
        <dbReference type="ARBA" id="ARBA00004777"/>
    </source>
</evidence>
<dbReference type="Pfam" id="PF02219">
    <property type="entry name" value="MTHFR"/>
    <property type="match status" value="1"/>
</dbReference>